<feature type="chain" id="PRO_5026748044" description="HupE/UreJ family protein" evidence="2">
    <location>
        <begin position="23"/>
        <end position="408"/>
    </location>
</feature>
<keyword evidence="4" id="KW-1185">Reference proteome</keyword>
<reference evidence="3 4" key="1">
    <citation type="submission" date="2020-01" db="EMBL/GenBank/DDBJ databases">
        <title>Leptobacterium flavescens.</title>
        <authorList>
            <person name="Wang G."/>
        </authorList>
    </citation>
    <scope>NUCLEOTIDE SEQUENCE [LARGE SCALE GENOMIC DNA]</scope>
    <source>
        <strain evidence="3 4">KCTC 22160</strain>
    </source>
</reference>
<dbReference type="Proteomes" id="UP000468581">
    <property type="component" value="Unassembled WGS sequence"/>
</dbReference>
<keyword evidence="2" id="KW-0732">Signal</keyword>
<dbReference type="AlphaFoldDB" id="A0A6P0UMJ8"/>
<dbReference type="InterPro" id="IPR032809">
    <property type="entry name" value="Put_HupE_UreJ"/>
</dbReference>
<keyword evidence="1" id="KW-0812">Transmembrane</keyword>
<feature type="transmembrane region" description="Helical" evidence="1">
    <location>
        <begin position="297"/>
        <end position="315"/>
    </location>
</feature>
<name>A0A6P0UMJ8_9FLAO</name>
<evidence type="ECO:0000256" key="1">
    <source>
        <dbReference type="SAM" id="Phobius"/>
    </source>
</evidence>
<keyword evidence="1" id="KW-0472">Membrane</keyword>
<organism evidence="3 4">
    <name type="scientific">Leptobacterium flavescens</name>
    <dbReference type="NCBI Taxonomy" id="472055"/>
    <lineage>
        <taxon>Bacteria</taxon>
        <taxon>Pseudomonadati</taxon>
        <taxon>Bacteroidota</taxon>
        <taxon>Flavobacteriia</taxon>
        <taxon>Flavobacteriales</taxon>
        <taxon>Flavobacteriaceae</taxon>
        <taxon>Leptobacterium</taxon>
    </lineage>
</organism>
<keyword evidence="1" id="KW-1133">Transmembrane helix</keyword>
<comment type="caution">
    <text evidence="3">The sequence shown here is derived from an EMBL/GenBank/DDBJ whole genome shotgun (WGS) entry which is preliminary data.</text>
</comment>
<dbReference type="RefSeq" id="WP_163606763.1">
    <property type="nucleotide sequence ID" value="NZ_JAABOO010000002.1"/>
</dbReference>
<evidence type="ECO:0008006" key="5">
    <source>
        <dbReference type="Google" id="ProtNLM"/>
    </source>
</evidence>
<feature type="transmembrane region" description="Helical" evidence="1">
    <location>
        <begin position="238"/>
        <end position="261"/>
    </location>
</feature>
<evidence type="ECO:0000313" key="4">
    <source>
        <dbReference type="Proteomes" id="UP000468581"/>
    </source>
</evidence>
<evidence type="ECO:0000256" key="2">
    <source>
        <dbReference type="SAM" id="SignalP"/>
    </source>
</evidence>
<sequence>MKKRIFKLLLILFLMLPSLGSAHVSEQSYIFLRVYEKDGIEGRFEVQTRDLNKVFGWGLKTNGTSPDDLEPYISQIKAYFLKNSAFSSALGPHKVVLGDVSILPTNLGDFVQLHFKLEGISSLPDALDVTYSAVFDKAPKHRGYLVVEYNWKAGVINNEAIISLDFKPGKTTSTLSLTEASVTKGFIAMIKQGVWHIWIGLDHILFLLALILPSVVRRVREANESVGKWAPVERFKPAFIYIIKVITFFTIAHTITLSLAALQIVNLPSRLVESVIALSIGLAAYHNIRPIFKGRDWVIAFVFGLFHGFGFASVLGDLGLKNEFLTLSLLGFNIGVEIGQVAIIFLIFPVLYLIRKFRTYPRILSYGSVLLIFISLYWVVERVFDVNLGVEDSIRSLLYRAAVFLGLR</sequence>
<feature type="transmembrane region" description="Helical" evidence="1">
    <location>
        <begin position="363"/>
        <end position="380"/>
    </location>
</feature>
<feature type="transmembrane region" description="Helical" evidence="1">
    <location>
        <begin position="195"/>
        <end position="217"/>
    </location>
</feature>
<evidence type="ECO:0000313" key="3">
    <source>
        <dbReference type="EMBL" id="NER13680.1"/>
    </source>
</evidence>
<dbReference type="EMBL" id="JAABOO010000002">
    <property type="protein sequence ID" value="NER13680.1"/>
    <property type="molecule type" value="Genomic_DNA"/>
</dbReference>
<proteinExistence type="predicted"/>
<gene>
    <name evidence="3" type="ORF">GWK08_09540</name>
</gene>
<accession>A0A6P0UMJ8</accession>
<protein>
    <recommendedName>
        <fullName evidence="5">HupE/UreJ family protein</fullName>
    </recommendedName>
</protein>
<feature type="transmembrane region" description="Helical" evidence="1">
    <location>
        <begin position="267"/>
        <end position="285"/>
    </location>
</feature>
<feature type="signal peptide" evidence="2">
    <location>
        <begin position="1"/>
        <end position="22"/>
    </location>
</feature>
<feature type="transmembrane region" description="Helical" evidence="1">
    <location>
        <begin position="327"/>
        <end position="351"/>
    </location>
</feature>
<dbReference type="Pfam" id="PF13795">
    <property type="entry name" value="HupE_UreJ_2"/>
    <property type="match status" value="1"/>
</dbReference>